<dbReference type="Pfam" id="PF00211">
    <property type="entry name" value="Guanylate_cyc"/>
    <property type="match status" value="1"/>
</dbReference>
<feature type="compositionally biased region" description="Polar residues" evidence="7">
    <location>
        <begin position="892"/>
        <end position="902"/>
    </location>
</feature>
<evidence type="ECO:0000256" key="3">
    <source>
        <dbReference type="ARBA" id="ARBA00022741"/>
    </source>
</evidence>
<dbReference type="GO" id="GO:0005886">
    <property type="term" value="C:plasma membrane"/>
    <property type="evidence" value="ECO:0007669"/>
    <property type="project" value="TreeGrafter"/>
</dbReference>
<reference evidence="9" key="1">
    <citation type="submission" date="2021-01" db="EMBL/GenBank/DDBJ databases">
        <authorList>
            <person name="Corre E."/>
            <person name="Pelletier E."/>
            <person name="Niang G."/>
            <person name="Scheremetjew M."/>
            <person name="Finn R."/>
            <person name="Kale V."/>
            <person name="Holt S."/>
            <person name="Cochrane G."/>
            <person name="Meng A."/>
            <person name="Brown T."/>
            <person name="Cohen L."/>
        </authorList>
    </citation>
    <scope>NUCLEOTIDE SEQUENCE</scope>
    <source>
        <strain evidence="9">CCMP1320</strain>
    </source>
</reference>
<dbReference type="CDD" id="cd07302">
    <property type="entry name" value="CHD"/>
    <property type="match status" value="1"/>
</dbReference>
<dbReference type="InterPro" id="IPR001054">
    <property type="entry name" value="A/G_cyclase"/>
</dbReference>
<feature type="compositionally biased region" description="Pro residues" evidence="7">
    <location>
        <begin position="594"/>
        <end position="603"/>
    </location>
</feature>
<dbReference type="PANTHER" id="PTHR11920:SF335">
    <property type="entry name" value="GUANYLATE CYCLASE"/>
    <property type="match status" value="1"/>
</dbReference>
<organism evidence="9">
    <name type="scientific">Dunaliella tertiolecta</name>
    <name type="common">Green alga</name>
    <dbReference type="NCBI Taxonomy" id="3047"/>
    <lineage>
        <taxon>Eukaryota</taxon>
        <taxon>Viridiplantae</taxon>
        <taxon>Chlorophyta</taxon>
        <taxon>core chlorophytes</taxon>
        <taxon>Chlorophyceae</taxon>
        <taxon>CS clade</taxon>
        <taxon>Chlamydomonadales</taxon>
        <taxon>Dunaliellaceae</taxon>
        <taxon>Dunaliella</taxon>
    </lineage>
</organism>
<gene>
    <name evidence="9" type="ORF">DTER00134_LOCUS16784</name>
</gene>
<dbReference type="GO" id="GO:0000166">
    <property type="term" value="F:nucleotide binding"/>
    <property type="evidence" value="ECO:0007669"/>
    <property type="project" value="UniProtKB-KW"/>
</dbReference>
<evidence type="ECO:0000259" key="8">
    <source>
        <dbReference type="PROSITE" id="PS50125"/>
    </source>
</evidence>
<feature type="region of interest" description="Disordered" evidence="7">
    <location>
        <begin position="892"/>
        <end position="919"/>
    </location>
</feature>
<keyword evidence="2" id="KW-0812">Transmembrane</keyword>
<feature type="domain" description="Guanylate cyclase" evidence="8">
    <location>
        <begin position="647"/>
        <end position="786"/>
    </location>
</feature>
<keyword evidence="4" id="KW-1133">Transmembrane helix</keyword>
<dbReference type="Gene3D" id="3.30.70.1230">
    <property type="entry name" value="Nucleotide cyclase"/>
    <property type="match status" value="1"/>
</dbReference>
<evidence type="ECO:0000256" key="5">
    <source>
        <dbReference type="ARBA" id="ARBA00023136"/>
    </source>
</evidence>
<dbReference type="SUPFAM" id="SSF55073">
    <property type="entry name" value="Nucleotide cyclase"/>
    <property type="match status" value="1"/>
</dbReference>
<dbReference type="PROSITE" id="PS50125">
    <property type="entry name" value="GUANYLATE_CYCLASE_2"/>
    <property type="match status" value="1"/>
</dbReference>
<feature type="region of interest" description="Disordered" evidence="7">
    <location>
        <begin position="546"/>
        <end position="614"/>
    </location>
</feature>
<feature type="compositionally biased region" description="Low complexity" evidence="7">
    <location>
        <begin position="546"/>
        <end position="560"/>
    </location>
</feature>
<evidence type="ECO:0000256" key="1">
    <source>
        <dbReference type="ARBA" id="ARBA00004370"/>
    </source>
</evidence>
<feature type="region of interest" description="Disordered" evidence="7">
    <location>
        <begin position="1"/>
        <end position="23"/>
    </location>
</feature>
<dbReference type="SMART" id="SM00044">
    <property type="entry name" value="CYCc"/>
    <property type="match status" value="1"/>
</dbReference>
<evidence type="ECO:0000256" key="4">
    <source>
        <dbReference type="ARBA" id="ARBA00022989"/>
    </source>
</evidence>
<name>A0A7S3R419_DUNTE</name>
<evidence type="ECO:0000256" key="6">
    <source>
        <dbReference type="ARBA" id="ARBA00023239"/>
    </source>
</evidence>
<accession>A0A7S3R419</accession>
<comment type="subcellular location">
    <subcellularLocation>
        <location evidence="1">Membrane</location>
    </subcellularLocation>
</comment>
<proteinExistence type="predicted"/>
<evidence type="ECO:0000256" key="7">
    <source>
        <dbReference type="SAM" id="MobiDB-lite"/>
    </source>
</evidence>
<evidence type="ECO:0000256" key="2">
    <source>
        <dbReference type="ARBA" id="ARBA00022692"/>
    </source>
</evidence>
<dbReference type="GO" id="GO:0035556">
    <property type="term" value="P:intracellular signal transduction"/>
    <property type="evidence" value="ECO:0007669"/>
    <property type="project" value="InterPro"/>
</dbReference>
<dbReference type="GO" id="GO:0004016">
    <property type="term" value="F:adenylate cyclase activity"/>
    <property type="evidence" value="ECO:0007669"/>
    <property type="project" value="TreeGrafter"/>
</dbReference>
<dbReference type="GO" id="GO:0004383">
    <property type="term" value="F:guanylate cyclase activity"/>
    <property type="evidence" value="ECO:0007669"/>
    <property type="project" value="TreeGrafter"/>
</dbReference>
<sequence length="919" mass="100968">MFRARELDHMDSGPCPADFHRDPRLPGRHHRLLMHTLLSSNPTCQPEVGQSLGRQTASFASLRASAQDHPVPMALLVLDSRPSTNNEQAASSSGRLMTAGMRTPSDETLEAYLGSDTLLRGTPLSSLPALDDPNAHVCTDLTGEATCMWLNDAFMHNMKATSMREALDVTNRSIHSNLTIQRHIIGYAKNMNLEKPHPICFWSVFFPASGSQMVDKICLWGCELQDSDGAYTGQAGAPCRAILLSAELDVSKDVQFDVLLGQHMYYQYAPCMVTILNEQGSIVSQNAESAARLGCHSLEHNWPYKEQGHEHGCPRCRGHSHALVGENNMQSCKEQQQQQQGDKQKQVLNTEAHLQCSSICKNYFQALFYKNEHSLERMMQLLDRQETFLERMPIHSPLLRKWLGAKEDQEIWHGVRVIRLQDPYSRQMQYCLIQMDVTNVVTAERQVLQLQQQQSALLKEILPQQVIEHLLMLKTKGAEGSKRIKDIHQAAVREGAKAVAQKCEPSRLRHSSGQLERCALSRVADATAEALGSVVAAGEQDLTATQTAGTSPAAPAQQQQQDHHGPSHPFHLIQQQQQPSQYMQINPQQQHLQPPSPDTPPSMPVQELQGPSLGAQLRQRPSLDHSGRIQLTQQDVMDLATYHEEVTILFADIKGFTSMVNHLHPSQVMLFLDTLYSTWDSLVEPFGVYKVETIGDCYMAAAGLFCYDATTGTKRLGGFDPKHAETMLNFAKAMLETSQTIKTPLGDTVQVRVGIHCGPCSSGVVGKRMPRFCLFGDCVNTANRMESNGVPGCIHASHAVFELLPEEDWIPTGGILAKGKGIMHTALLPVLPGAQHAAEVHIAERAQRGSHGGHSADSHALASPSASSLTLDISALGLGTFSLFAPSRSNTTLSGDSDSQVSPALASRLSGLGPDRENT</sequence>
<keyword evidence="6" id="KW-0456">Lyase</keyword>
<keyword evidence="5" id="KW-0472">Membrane</keyword>
<dbReference type="GO" id="GO:0007168">
    <property type="term" value="P:receptor guanylyl cyclase signaling pathway"/>
    <property type="evidence" value="ECO:0007669"/>
    <property type="project" value="TreeGrafter"/>
</dbReference>
<protein>
    <recommendedName>
        <fullName evidence="8">Guanylate cyclase domain-containing protein</fullName>
    </recommendedName>
</protein>
<evidence type="ECO:0000313" key="9">
    <source>
        <dbReference type="EMBL" id="CAE0501711.1"/>
    </source>
</evidence>
<dbReference type="InterPro" id="IPR050401">
    <property type="entry name" value="Cyclic_nucleotide_synthase"/>
</dbReference>
<feature type="compositionally biased region" description="Basic and acidic residues" evidence="7">
    <location>
        <begin position="1"/>
        <end position="11"/>
    </location>
</feature>
<dbReference type="AlphaFoldDB" id="A0A7S3R419"/>
<keyword evidence="3" id="KW-0547">Nucleotide-binding</keyword>
<dbReference type="InterPro" id="IPR029787">
    <property type="entry name" value="Nucleotide_cyclase"/>
</dbReference>
<dbReference type="EMBL" id="HBIP01027760">
    <property type="protein sequence ID" value="CAE0501711.1"/>
    <property type="molecule type" value="Transcribed_RNA"/>
</dbReference>
<feature type="compositionally biased region" description="Low complexity" evidence="7">
    <location>
        <begin position="574"/>
        <end position="590"/>
    </location>
</feature>
<dbReference type="PANTHER" id="PTHR11920">
    <property type="entry name" value="GUANYLYL CYCLASE"/>
    <property type="match status" value="1"/>
</dbReference>
<dbReference type="GO" id="GO:0001653">
    <property type="term" value="F:peptide receptor activity"/>
    <property type="evidence" value="ECO:0007669"/>
    <property type="project" value="TreeGrafter"/>
</dbReference>